<evidence type="ECO:0000256" key="5">
    <source>
        <dbReference type="ARBA" id="ARBA00012180"/>
    </source>
</evidence>
<organism evidence="12 13">
    <name type="scientific">Prolixibacter denitrificans</name>
    <dbReference type="NCBI Taxonomy" id="1541063"/>
    <lineage>
        <taxon>Bacteria</taxon>
        <taxon>Pseudomonadati</taxon>
        <taxon>Bacteroidota</taxon>
        <taxon>Bacteroidia</taxon>
        <taxon>Marinilabiliales</taxon>
        <taxon>Prolixibacteraceae</taxon>
        <taxon>Prolixibacter</taxon>
    </lineage>
</organism>
<dbReference type="InterPro" id="IPR036397">
    <property type="entry name" value="RNaseH_sf"/>
</dbReference>
<evidence type="ECO:0000313" key="13">
    <source>
        <dbReference type="Proteomes" id="UP000396862"/>
    </source>
</evidence>
<dbReference type="SUPFAM" id="SSF53098">
    <property type="entry name" value="Ribonuclease H-like"/>
    <property type="match status" value="1"/>
</dbReference>
<dbReference type="EMBL" id="BLAU01000001">
    <property type="protein sequence ID" value="GET20780.1"/>
    <property type="molecule type" value="Genomic_DNA"/>
</dbReference>
<evidence type="ECO:0000256" key="6">
    <source>
        <dbReference type="ARBA" id="ARBA00022722"/>
    </source>
</evidence>
<evidence type="ECO:0000256" key="10">
    <source>
        <dbReference type="ARBA" id="ARBA00022842"/>
    </source>
</evidence>
<protein>
    <recommendedName>
        <fullName evidence="5">ribonuclease H</fullName>
        <ecNumber evidence="5">3.1.26.4</ecNumber>
    </recommendedName>
</protein>
<keyword evidence="8" id="KW-0255">Endonuclease</keyword>
<evidence type="ECO:0000256" key="4">
    <source>
        <dbReference type="ARBA" id="ARBA00011245"/>
    </source>
</evidence>
<evidence type="ECO:0000256" key="9">
    <source>
        <dbReference type="ARBA" id="ARBA00022801"/>
    </source>
</evidence>
<comment type="cofactor">
    <cofactor evidence="2">
        <name>Mg(2+)</name>
        <dbReference type="ChEBI" id="CHEBI:18420"/>
    </cofactor>
</comment>
<keyword evidence="13" id="KW-1185">Reference proteome</keyword>
<dbReference type="Proteomes" id="UP000396862">
    <property type="component" value="Unassembled WGS sequence"/>
</dbReference>
<dbReference type="EC" id="3.1.26.4" evidence="5"/>
<keyword evidence="7" id="KW-0479">Metal-binding</keyword>
<evidence type="ECO:0000256" key="3">
    <source>
        <dbReference type="ARBA" id="ARBA00005300"/>
    </source>
</evidence>
<dbReference type="CDD" id="cd09278">
    <property type="entry name" value="RNase_HI_prokaryote_like"/>
    <property type="match status" value="1"/>
</dbReference>
<gene>
    <name evidence="12" type="primary">rnhA</name>
    <name evidence="12" type="ORF">JCM18694_10260</name>
</gene>
<dbReference type="PANTHER" id="PTHR10642:SF26">
    <property type="entry name" value="RIBONUCLEASE H1"/>
    <property type="match status" value="1"/>
</dbReference>
<dbReference type="InterPro" id="IPR022892">
    <property type="entry name" value="RNaseHI"/>
</dbReference>
<dbReference type="PANTHER" id="PTHR10642">
    <property type="entry name" value="RIBONUCLEASE H1"/>
    <property type="match status" value="1"/>
</dbReference>
<evidence type="ECO:0000256" key="8">
    <source>
        <dbReference type="ARBA" id="ARBA00022759"/>
    </source>
</evidence>
<dbReference type="InterPro" id="IPR002156">
    <property type="entry name" value="RNaseH_domain"/>
</dbReference>
<comment type="subunit">
    <text evidence="4">Monomer.</text>
</comment>
<dbReference type="InterPro" id="IPR012337">
    <property type="entry name" value="RNaseH-like_sf"/>
</dbReference>
<evidence type="ECO:0000256" key="7">
    <source>
        <dbReference type="ARBA" id="ARBA00022723"/>
    </source>
</evidence>
<dbReference type="PROSITE" id="PS50879">
    <property type="entry name" value="RNASE_H_1"/>
    <property type="match status" value="1"/>
</dbReference>
<sequence>MHAGLFFMYTFAFMTDVKKPHIIVYTDGASRGNPGPGGYGVILQSGRHRKELSEGFRLTTNNRMELLAVIVALESLKVEGSYVTIYTDSKYVADAVEKGWVFGWAKKRFKGKKNPDLWARFLRIYAKHKVRFIWVKGHADNPGNERCDELAVEAALKPNLKEDAGYQPET</sequence>
<keyword evidence="6" id="KW-0540">Nuclease</keyword>
<accession>A0ABQ0ZH92</accession>
<dbReference type="Gene3D" id="3.30.420.10">
    <property type="entry name" value="Ribonuclease H-like superfamily/Ribonuclease H"/>
    <property type="match status" value="1"/>
</dbReference>
<dbReference type="InterPro" id="IPR050092">
    <property type="entry name" value="RNase_H"/>
</dbReference>
<feature type="domain" description="RNase H type-1" evidence="11">
    <location>
        <begin position="18"/>
        <end position="156"/>
    </location>
</feature>
<dbReference type="Pfam" id="PF00075">
    <property type="entry name" value="RNase_H"/>
    <property type="match status" value="1"/>
</dbReference>
<evidence type="ECO:0000256" key="2">
    <source>
        <dbReference type="ARBA" id="ARBA00001946"/>
    </source>
</evidence>
<keyword evidence="10" id="KW-0460">Magnesium</keyword>
<keyword evidence="9" id="KW-0378">Hydrolase</keyword>
<dbReference type="NCBIfam" id="NF001236">
    <property type="entry name" value="PRK00203.1"/>
    <property type="match status" value="1"/>
</dbReference>
<comment type="catalytic activity">
    <reaction evidence="1">
        <text>Endonucleolytic cleavage to 5'-phosphomonoester.</text>
        <dbReference type="EC" id="3.1.26.4"/>
    </reaction>
</comment>
<evidence type="ECO:0000313" key="12">
    <source>
        <dbReference type="EMBL" id="GET20780.1"/>
    </source>
</evidence>
<comment type="caution">
    <text evidence="12">The sequence shown here is derived from an EMBL/GenBank/DDBJ whole genome shotgun (WGS) entry which is preliminary data.</text>
</comment>
<comment type="similarity">
    <text evidence="3">Belongs to the RNase H family.</text>
</comment>
<proteinExistence type="inferred from homology"/>
<evidence type="ECO:0000259" key="11">
    <source>
        <dbReference type="PROSITE" id="PS50879"/>
    </source>
</evidence>
<evidence type="ECO:0000256" key="1">
    <source>
        <dbReference type="ARBA" id="ARBA00000077"/>
    </source>
</evidence>
<reference evidence="12 13" key="1">
    <citation type="submission" date="2019-10" db="EMBL/GenBank/DDBJ databases">
        <title>Prolixibacter strains distinguished by the presence of nitrate reductase genes were adept at nitrate-dependent anaerobic corrosion of metallic iron and carbon steel.</title>
        <authorList>
            <person name="Iino T."/>
            <person name="Shono N."/>
            <person name="Ito K."/>
            <person name="Nakamura R."/>
            <person name="Sueoka K."/>
            <person name="Harayama S."/>
            <person name="Ohkuma M."/>
        </authorList>
    </citation>
    <scope>NUCLEOTIDE SEQUENCE [LARGE SCALE GENOMIC DNA]</scope>
    <source>
        <strain evidence="12 13">MIC1-1</strain>
    </source>
</reference>
<name>A0ABQ0ZH92_9BACT</name>